<dbReference type="EMBL" id="JACCBV010000001">
    <property type="protein sequence ID" value="NYE19539.1"/>
    <property type="molecule type" value="Genomic_DNA"/>
</dbReference>
<comment type="caution">
    <text evidence="4">The sequence shown here is derived from an EMBL/GenBank/DDBJ whole genome shotgun (WGS) entry which is preliminary data.</text>
</comment>
<dbReference type="RefSeq" id="WP_179488958.1">
    <property type="nucleotide sequence ID" value="NZ_JACCBV010000001.1"/>
</dbReference>
<dbReference type="PANTHER" id="PTHR43877">
    <property type="entry name" value="AMINOALKYLPHOSPHONATE N-ACETYLTRANSFERASE-RELATED-RELATED"/>
    <property type="match status" value="1"/>
</dbReference>
<dbReference type="PROSITE" id="PS51186">
    <property type="entry name" value="GNAT"/>
    <property type="match status" value="1"/>
</dbReference>
<dbReference type="EC" id="2.3.1.-" evidence="4"/>
<evidence type="ECO:0000313" key="5">
    <source>
        <dbReference type="Proteomes" id="UP000576969"/>
    </source>
</evidence>
<dbReference type="Gene3D" id="3.40.630.30">
    <property type="match status" value="1"/>
</dbReference>
<dbReference type="InterPro" id="IPR000182">
    <property type="entry name" value="GNAT_dom"/>
</dbReference>
<dbReference type="InterPro" id="IPR050832">
    <property type="entry name" value="Bact_Acetyltransf"/>
</dbReference>
<keyword evidence="1 4" id="KW-0808">Transferase</keyword>
<protein>
    <submittedName>
        <fullName evidence="4">Putative acetyltransferase</fullName>
        <ecNumber evidence="4">2.3.1.-</ecNumber>
    </submittedName>
</protein>
<dbReference type="InterPro" id="IPR016181">
    <property type="entry name" value="Acyl_CoA_acyltransferase"/>
</dbReference>
<keyword evidence="2 4" id="KW-0012">Acyltransferase</keyword>
<evidence type="ECO:0000256" key="1">
    <source>
        <dbReference type="ARBA" id="ARBA00022679"/>
    </source>
</evidence>
<dbReference type="GO" id="GO:0016747">
    <property type="term" value="F:acyltransferase activity, transferring groups other than amino-acyl groups"/>
    <property type="evidence" value="ECO:0007669"/>
    <property type="project" value="InterPro"/>
</dbReference>
<dbReference type="SUPFAM" id="SSF55729">
    <property type="entry name" value="Acyl-CoA N-acyltransferases (Nat)"/>
    <property type="match status" value="1"/>
</dbReference>
<accession>A0A7Y9KLA3</accession>
<proteinExistence type="predicted"/>
<keyword evidence="5" id="KW-1185">Reference proteome</keyword>
<dbReference type="Pfam" id="PF00583">
    <property type="entry name" value="Acetyltransf_1"/>
    <property type="match status" value="1"/>
</dbReference>
<dbReference type="CDD" id="cd04301">
    <property type="entry name" value="NAT_SF"/>
    <property type="match status" value="1"/>
</dbReference>
<evidence type="ECO:0000256" key="2">
    <source>
        <dbReference type="ARBA" id="ARBA00023315"/>
    </source>
</evidence>
<dbReference type="Proteomes" id="UP000576969">
    <property type="component" value="Unassembled WGS sequence"/>
</dbReference>
<gene>
    <name evidence="4" type="ORF">BJ991_001567</name>
</gene>
<dbReference type="AlphaFoldDB" id="A0A7Y9KLA3"/>
<reference evidence="4 5" key="1">
    <citation type="submission" date="2020-07" db="EMBL/GenBank/DDBJ databases">
        <title>Sequencing the genomes of 1000 actinobacteria strains.</title>
        <authorList>
            <person name="Klenk H.-P."/>
        </authorList>
    </citation>
    <scope>NUCLEOTIDE SEQUENCE [LARGE SCALE GENOMIC DNA]</scope>
    <source>
        <strain evidence="4 5">DSM 24662</strain>
    </source>
</reference>
<dbReference type="PANTHER" id="PTHR43877:SF5">
    <property type="entry name" value="BLL8307 PROTEIN"/>
    <property type="match status" value="1"/>
</dbReference>
<feature type="domain" description="N-acetyltransferase" evidence="3">
    <location>
        <begin position="5"/>
        <end position="159"/>
    </location>
</feature>
<evidence type="ECO:0000313" key="4">
    <source>
        <dbReference type="EMBL" id="NYE19539.1"/>
    </source>
</evidence>
<name>A0A7Y9KLA3_9MICO</name>
<sequence length="160" mass="17103">MAIEIRVDDLSGPRTQALIAAHLRGMHDSSPPESVHALDLAGLRHPSITFWSAWVDGELAGIGALKAIDAPGAGAQRGEIKSMRVDDRYRGAGIGRALLRHIISAARERGYASLWLETGTPADFIPARALYAAEGFVECGPFGDYVDDPFSVFMTLDIGG</sequence>
<organism evidence="4 5">
    <name type="scientific">Microbacterium immunditiarum</name>
    <dbReference type="NCBI Taxonomy" id="337480"/>
    <lineage>
        <taxon>Bacteria</taxon>
        <taxon>Bacillati</taxon>
        <taxon>Actinomycetota</taxon>
        <taxon>Actinomycetes</taxon>
        <taxon>Micrococcales</taxon>
        <taxon>Microbacteriaceae</taxon>
        <taxon>Microbacterium</taxon>
    </lineage>
</organism>
<evidence type="ECO:0000259" key="3">
    <source>
        <dbReference type="PROSITE" id="PS51186"/>
    </source>
</evidence>